<keyword evidence="1" id="KW-0805">Transcription regulation</keyword>
<dbReference type="InterPro" id="IPR036388">
    <property type="entry name" value="WH-like_DNA-bd_sf"/>
</dbReference>
<dbReference type="GO" id="GO:0003677">
    <property type="term" value="F:DNA binding"/>
    <property type="evidence" value="ECO:0007669"/>
    <property type="project" value="UniProtKB-KW"/>
</dbReference>
<dbReference type="RefSeq" id="WP_307274277.1">
    <property type="nucleotide sequence ID" value="NZ_JAUSVX010000006.1"/>
</dbReference>
<dbReference type="PANTHER" id="PTHR43537">
    <property type="entry name" value="TRANSCRIPTIONAL REGULATOR, GNTR FAMILY"/>
    <property type="match status" value="1"/>
</dbReference>
<dbReference type="Gene3D" id="1.10.10.10">
    <property type="entry name" value="Winged helix-like DNA-binding domain superfamily/Winged helix DNA-binding domain"/>
    <property type="match status" value="1"/>
</dbReference>
<protein>
    <submittedName>
        <fullName evidence="5">DNA-binding GntR family transcriptional regulator</fullName>
    </submittedName>
</protein>
<organism evidence="5 6">
    <name type="scientific">Labrys wisconsinensis</name>
    <dbReference type="NCBI Taxonomy" id="425677"/>
    <lineage>
        <taxon>Bacteria</taxon>
        <taxon>Pseudomonadati</taxon>
        <taxon>Pseudomonadota</taxon>
        <taxon>Alphaproteobacteria</taxon>
        <taxon>Hyphomicrobiales</taxon>
        <taxon>Xanthobacteraceae</taxon>
        <taxon>Labrys</taxon>
    </lineage>
</organism>
<evidence type="ECO:0000259" key="4">
    <source>
        <dbReference type="PROSITE" id="PS50949"/>
    </source>
</evidence>
<comment type="caution">
    <text evidence="5">The sequence shown here is derived from an EMBL/GenBank/DDBJ whole genome shotgun (WGS) entry which is preliminary data.</text>
</comment>
<keyword evidence="6" id="KW-1185">Reference proteome</keyword>
<dbReference type="Proteomes" id="UP001242480">
    <property type="component" value="Unassembled WGS sequence"/>
</dbReference>
<dbReference type="PANTHER" id="PTHR43537:SF20">
    <property type="entry name" value="HTH-TYPE TRANSCRIPTIONAL REPRESSOR GLAR"/>
    <property type="match status" value="1"/>
</dbReference>
<keyword evidence="2 5" id="KW-0238">DNA-binding</keyword>
<dbReference type="SUPFAM" id="SSF48008">
    <property type="entry name" value="GntR ligand-binding domain-like"/>
    <property type="match status" value="1"/>
</dbReference>
<evidence type="ECO:0000256" key="3">
    <source>
        <dbReference type="ARBA" id="ARBA00023163"/>
    </source>
</evidence>
<dbReference type="InterPro" id="IPR000524">
    <property type="entry name" value="Tscrpt_reg_HTH_GntR"/>
</dbReference>
<evidence type="ECO:0000256" key="2">
    <source>
        <dbReference type="ARBA" id="ARBA00023125"/>
    </source>
</evidence>
<evidence type="ECO:0000256" key="1">
    <source>
        <dbReference type="ARBA" id="ARBA00023015"/>
    </source>
</evidence>
<dbReference type="InterPro" id="IPR036390">
    <property type="entry name" value="WH_DNA-bd_sf"/>
</dbReference>
<dbReference type="SMART" id="SM00895">
    <property type="entry name" value="FCD"/>
    <property type="match status" value="1"/>
</dbReference>
<name>A0ABU0J9S9_9HYPH</name>
<dbReference type="SUPFAM" id="SSF46785">
    <property type="entry name" value="Winged helix' DNA-binding domain"/>
    <property type="match status" value="1"/>
</dbReference>
<evidence type="ECO:0000313" key="6">
    <source>
        <dbReference type="Proteomes" id="UP001242480"/>
    </source>
</evidence>
<sequence length="232" mass="26046">MQRATDPRSTAAEPAAKETLASSIYDQLRQDILTVALPADTKLNIRALCERFDVGLSPVREALSRLSMENLVRQADHRGFTVAPLSRADLHDLTRARCTIDGMALRQSIDAADMAWEEGLLIAYHRLSRTPRFTSDDHRTRSRDWEEAHRQFHVALVSGCGSRWLITISGQLFEAAERYRHLARIAGKSRSNDDEHRPILEAALAHDADLATSLLTRHFQRTAELVETVLGA</sequence>
<accession>A0ABU0J9S9</accession>
<dbReference type="InterPro" id="IPR011711">
    <property type="entry name" value="GntR_C"/>
</dbReference>
<feature type="domain" description="HTH gntR-type" evidence="4">
    <location>
        <begin position="18"/>
        <end position="85"/>
    </location>
</feature>
<dbReference type="EMBL" id="JAUSVX010000006">
    <property type="protein sequence ID" value="MDQ0470355.1"/>
    <property type="molecule type" value="Genomic_DNA"/>
</dbReference>
<evidence type="ECO:0000313" key="5">
    <source>
        <dbReference type="EMBL" id="MDQ0470355.1"/>
    </source>
</evidence>
<dbReference type="CDD" id="cd07377">
    <property type="entry name" value="WHTH_GntR"/>
    <property type="match status" value="1"/>
</dbReference>
<keyword evidence="3" id="KW-0804">Transcription</keyword>
<dbReference type="Gene3D" id="1.20.120.530">
    <property type="entry name" value="GntR ligand-binding domain-like"/>
    <property type="match status" value="1"/>
</dbReference>
<dbReference type="PROSITE" id="PS50949">
    <property type="entry name" value="HTH_GNTR"/>
    <property type="match status" value="1"/>
</dbReference>
<reference evidence="5 6" key="1">
    <citation type="submission" date="2023-07" db="EMBL/GenBank/DDBJ databases">
        <title>Genomic Encyclopedia of Type Strains, Phase IV (KMG-IV): sequencing the most valuable type-strain genomes for metagenomic binning, comparative biology and taxonomic classification.</title>
        <authorList>
            <person name="Goeker M."/>
        </authorList>
    </citation>
    <scope>NUCLEOTIDE SEQUENCE [LARGE SCALE GENOMIC DNA]</scope>
    <source>
        <strain evidence="5 6">DSM 19619</strain>
    </source>
</reference>
<dbReference type="SMART" id="SM00345">
    <property type="entry name" value="HTH_GNTR"/>
    <property type="match status" value="1"/>
</dbReference>
<dbReference type="Pfam" id="PF00392">
    <property type="entry name" value="GntR"/>
    <property type="match status" value="1"/>
</dbReference>
<proteinExistence type="predicted"/>
<dbReference type="Pfam" id="PF07729">
    <property type="entry name" value="FCD"/>
    <property type="match status" value="1"/>
</dbReference>
<gene>
    <name evidence="5" type="ORF">QO011_003374</name>
</gene>
<dbReference type="InterPro" id="IPR008920">
    <property type="entry name" value="TF_FadR/GntR_C"/>
</dbReference>